<feature type="signal peptide" evidence="5">
    <location>
        <begin position="1"/>
        <end position="24"/>
    </location>
</feature>
<dbReference type="InterPro" id="IPR017853">
    <property type="entry name" value="GH"/>
</dbReference>
<dbReference type="GO" id="GO:0008422">
    <property type="term" value="F:beta-glucosidase activity"/>
    <property type="evidence" value="ECO:0007669"/>
    <property type="project" value="TreeGrafter"/>
</dbReference>
<dbReference type="Gene3D" id="3.20.20.80">
    <property type="entry name" value="Glycosidases"/>
    <property type="match status" value="1"/>
</dbReference>
<dbReference type="GO" id="GO:0009251">
    <property type="term" value="P:glucan catabolic process"/>
    <property type="evidence" value="ECO:0007669"/>
    <property type="project" value="TreeGrafter"/>
</dbReference>
<evidence type="ECO:0000313" key="7">
    <source>
        <dbReference type="EMBL" id="APG62326.1"/>
    </source>
</evidence>
<evidence type="ECO:0000256" key="1">
    <source>
        <dbReference type="ARBA" id="ARBA00022729"/>
    </source>
</evidence>
<sequence>MMRKFLFAGAIGAAIFTLNMPAIAKTDSLPVGRCINMGNHFEPPTEAGFGGRKIADNDFEIIAKAGFNTIRLPVRWSTHMVDGPSGDAPEYKIDPKYMKRIKYVVDNARQSNLNIILNSHHFEEIHSDPSEKNIAKLAAMWKQIAIIFADYPTENLWFEIENEPHDKFNDSNLLDVLTPALYEIRKSNPDRPVIIGGEFWSGIKSLQTLKLPDDPHIIPTFHYYDPFDFTHQGATWVDNPPPMGREYGSKEDKANLKADVQKIKDYIAQTGKTPFMGEFGANGPVPLEQRVKYQKAVRQAFDEVNIGMCAWAYTNTFPLYDSSTKKWVPGMLDAMGLKEGKDEEGK</sequence>
<keyword evidence="3 4" id="KW-0326">Glycosidase</keyword>
<keyword evidence="2 4" id="KW-0378">Hydrolase</keyword>
<dbReference type="InterPro" id="IPR001547">
    <property type="entry name" value="Glyco_hydro_5"/>
</dbReference>
<dbReference type="SUPFAM" id="SSF51445">
    <property type="entry name" value="(Trans)glycosidases"/>
    <property type="match status" value="1"/>
</dbReference>
<dbReference type="AlphaFoldDB" id="A0A1L3JB35"/>
<dbReference type="PANTHER" id="PTHR31297:SF17">
    <property type="entry name" value="ENDOGLUCANASE"/>
    <property type="match status" value="1"/>
</dbReference>
<evidence type="ECO:0000256" key="2">
    <source>
        <dbReference type="ARBA" id="ARBA00022801"/>
    </source>
</evidence>
<dbReference type="STRING" id="1913578.LPB140_05385"/>
<organism evidence="7 8">
    <name type="scientific">Sphingorhabdus lutea</name>
    <dbReference type="NCBI Taxonomy" id="1913578"/>
    <lineage>
        <taxon>Bacteria</taxon>
        <taxon>Pseudomonadati</taxon>
        <taxon>Pseudomonadota</taxon>
        <taxon>Alphaproteobacteria</taxon>
        <taxon>Sphingomonadales</taxon>
        <taxon>Sphingomonadaceae</taxon>
        <taxon>Sphingorhabdus</taxon>
    </lineage>
</organism>
<dbReference type="InterPro" id="IPR050386">
    <property type="entry name" value="Glycosyl_hydrolase_5"/>
</dbReference>
<dbReference type="EMBL" id="CP018154">
    <property type="protein sequence ID" value="APG62326.1"/>
    <property type="molecule type" value="Genomic_DNA"/>
</dbReference>
<evidence type="ECO:0000313" key="8">
    <source>
        <dbReference type="Proteomes" id="UP000242561"/>
    </source>
</evidence>
<protein>
    <recommendedName>
        <fullName evidence="6">Glycoside hydrolase family 5 domain-containing protein</fullName>
    </recommendedName>
</protein>
<keyword evidence="8" id="KW-1185">Reference proteome</keyword>
<evidence type="ECO:0000259" key="6">
    <source>
        <dbReference type="Pfam" id="PF00150"/>
    </source>
</evidence>
<dbReference type="PANTHER" id="PTHR31297">
    <property type="entry name" value="GLUCAN ENDO-1,6-BETA-GLUCOSIDASE B"/>
    <property type="match status" value="1"/>
</dbReference>
<dbReference type="Proteomes" id="UP000242561">
    <property type="component" value="Chromosome"/>
</dbReference>
<evidence type="ECO:0000256" key="4">
    <source>
        <dbReference type="RuleBase" id="RU361153"/>
    </source>
</evidence>
<feature type="domain" description="Glycoside hydrolase family 5" evidence="6">
    <location>
        <begin position="49"/>
        <end position="315"/>
    </location>
</feature>
<dbReference type="KEGG" id="sphl:LPB140_05385"/>
<comment type="similarity">
    <text evidence="4">Belongs to the glycosyl hydrolase 5 (cellulase A) family.</text>
</comment>
<dbReference type="Pfam" id="PF00150">
    <property type="entry name" value="Cellulase"/>
    <property type="match status" value="1"/>
</dbReference>
<dbReference type="GO" id="GO:0005576">
    <property type="term" value="C:extracellular region"/>
    <property type="evidence" value="ECO:0007669"/>
    <property type="project" value="TreeGrafter"/>
</dbReference>
<proteinExistence type="inferred from homology"/>
<evidence type="ECO:0000256" key="5">
    <source>
        <dbReference type="SAM" id="SignalP"/>
    </source>
</evidence>
<reference evidence="7 8" key="1">
    <citation type="submission" date="2016-11" db="EMBL/GenBank/DDBJ databases">
        <title>Sphingorhabdus sp. LPB0140, isolated from marine environment.</title>
        <authorList>
            <person name="Kim E."/>
            <person name="Yi H."/>
        </authorList>
    </citation>
    <scope>NUCLEOTIDE SEQUENCE [LARGE SCALE GENOMIC DNA]</scope>
    <source>
        <strain evidence="7 8">LPB0140</strain>
    </source>
</reference>
<accession>A0A1L3JB35</accession>
<dbReference type="RefSeq" id="WP_072558977.1">
    <property type="nucleotide sequence ID" value="NZ_CP018154.1"/>
</dbReference>
<gene>
    <name evidence="7" type="ORF">LPB140_05385</name>
</gene>
<dbReference type="GO" id="GO:0009986">
    <property type="term" value="C:cell surface"/>
    <property type="evidence" value="ECO:0007669"/>
    <property type="project" value="TreeGrafter"/>
</dbReference>
<name>A0A1L3JB35_9SPHN</name>
<keyword evidence="1 5" id="KW-0732">Signal</keyword>
<evidence type="ECO:0000256" key="3">
    <source>
        <dbReference type="ARBA" id="ARBA00023295"/>
    </source>
</evidence>
<feature type="chain" id="PRO_5012973191" description="Glycoside hydrolase family 5 domain-containing protein" evidence="5">
    <location>
        <begin position="25"/>
        <end position="346"/>
    </location>
</feature>